<dbReference type="Proteomes" id="UP000683511">
    <property type="component" value="Chromosome"/>
</dbReference>
<protein>
    <recommendedName>
        <fullName evidence="4">PEP-CTERM protein-sorting domain-containing protein</fullName>
    </recommendedName>
</protein>
<keyword evidence="3" id="KW-1185">Reference proteome</keyword>
<name>A0A975T915_9NOST</name>
<organism evidence="2 3">
    <name type="scientific">Richelia sinica FACHB-800</name>
    <dbReference type="NCBI Taxonomy" id="1357546"/>
    <lineage>
        <taxon>Bacteria</taxon>
        <taxon>Bacillati</taxon>
        <taxon>Cyanobacteriota</taxon>
        <taxon>Cyanophyceae</taxon>
        <taxon>Nostocales</taxon>
        <taxon>Nostocaceae</taxon>
        <taxon>Richelia</taxon>
    </lineage>
</organism>
<evidence type="ECO:0008006" key="4">
    <source>
        <dbReference type="Google" id="ProtNLM"/>
    </source>
</evidence>
<dbReference type="KEGG" id="rsin:B6N60_02983"/>
<reference evidence="2" key="1">
    <citation type="submission" date="2017-04" db="EMBL/GenBank/DDBJ databases">
        <title>Genome deletions in a multicellular cyanobacterial endosymbiont for morphological adaptation in marine diatoms.</title>
        <authorList>
            <person name="Wang Y."/>
            <person name="Gao H."/>
            <person name="Li R."/>
            <person name="Xu X."/>
        </authorList>
    </citation>
    <scope>NUCLEOTIDE SEQUENCE</scope>
    <source>
        <strain evidence="2">FACHB 800</strain>
    </source>
</reference>
<dbReference type="EMBL" id="CP021056">
    <property type="protein sequence ID" value="QXE24279.1"/>
    <property type="molecule type" value="Genomic_DNA"/>
</dbReference>
<feature type="chain" id="PRO_5037570885" description="PEP-CTERM protein-sorting domain-containing protein" evidence="1">
    <location>
        <begin position="28"/>
        <end position="207"/>
    </location>
</feature>
<keyword evidence="1" id="KW-0732">Signal</keyword>
<accession>A0A975T915</accession>
<evidence type="ECO:0000313" key="3">
    <source>
        <dbReference type="Proteomes" id="UP000683511"/>
    </source>
</evidence>
<proteinExistence type="predicted"/>
<sequence>MKKSFFSLASAAAVGIATTHFIAPAQAAKIAGFQTLGSQMTGMQVTAHFQNGGSQNLTWASSDTQSGGVNGNGWSLNQSGDTFNSPWILNASQSLSSLIINAIPGNTVFDDGSHPSTEGSERGWSFDVLLGNLPTSFPYSHPIEISAGDLFGKLTLTWDRGFTGELKFLADTDTIVQAVPEATSVVGLLAFGVFGASSLMKRNSIRI</sequence>
<feature type="signal peptide" evidence="1">
    <location>
        <begin position="1"/>
        <end position="27"/>
    </location>
</feature>
<dbReference type="AlphaFoldDB" id="A0A975T915"/>
<evidence type="ECO:0000256" key="1">
    <source>
        <dbReference type="SAM" id="SignalP"/>
    </source>
</evidence>
<evidence type="ECO:0000313" key="2">
    <source>
        <dbReference type="EMBL" id="QXE24279.1"/>
    </source>
</evidence>
<dbReference type="RefSeq" id="WP_190607665.1">
    <property type="nucleotide sequence ID" value="NZ_CP021056.1"/>
</dbReference>
<gene>
    <name evidence="2" type="ORF">B6N60_02983</name>
</gene>